<protein>
    <submittedName>
        <fullName evidence="8">FAD-binding protein</fullName>
    </submittedName>
</protein>
<evidence type="ECO:0000256" key="4">
    <source>
        <dbReference type="ARBA" id="ARBA00022827"/>
    </source>
</evidence>
<dbReference type="RefSeq" id="WP_162448181.1">
    <property type="nucleotide sequence ID" value="NZ_WLZY01000001.1"/>
</dbReference>
<evidence type="ECO:0000313" key="9">
    <source>
        <dbReference type="Proteomes" id="UP000460435"/>
    </source>
</evidence>
<keyword evidence="9" id="KW-1185">Reference proteome</keyword>
<dbReference type="PANTHER" id="PTHR42784:SF1">
    <property type="entry name" value="PYRANOSE 2-OXIDASE"/>
    <property type="match status" value="1"/>
</dbReference>
<gene>
    <name evidence="8" type="ORF">F7O44_00090</name>
</gene>
<dbReference type="Gene3D" id="3.50.50.60">
    <property type="entry name" value="FAD/NAD(P)-binding domain"/>
    <property type="match status" value="2"/>
</dbReference>
<dbReference type="Pfam" id="PF05199">
    <property type="entry name" value="GMC_oxred_C"/>
    <property type="match status" value="1"/>
</dbReference>
<dbReference type="InterPro" id="IPR000172">
    <property type="entry name" value="GMC_OxRdtase_N"/>
</dbReference>
<dbReference type="GO" id="GO:0016614">
    <property type="term" value="F:oxidoreductase activity, acting on CH-OH group of donors"/>
    <property type="evidence" value="ECO:0007669"/>
    <property type="project" value="InterPro"/>
</dbReference>
<feature type="domain" description="Glucose-methanol-choline oxidoreductase C-terminal" evidence="7">
    <location>
        <begin position="436"/>
        <end position="553"/>
    </location>
</feature>
<evidence type="ECO:0000259" key="6">
    <source>
        <dbReference type="Pfam" id="PF00732"/>
    </source>
</evidence>
<evidence type="ECO:0000313" key="8">
    <source>
        <dbReference type="EMBL" id="NDL55463.1"/>
    </source>
</evidence>
<dbReference type="Proteomes" id="UP000460435">
    <property type="component" value="Unassembled WGS sequence"/>
</dbReference>
<evidence type="ECO:0000256" key="5">
    <source>
        <dbReference type="ARBA" id="ARBA00023002"/>
    </source>
</evidence>
<evidence type="ECO:0000256" key="3">
    <source>
        <dbReference type="ARBA" id="ARBA00022630"/>
    </source>
</evidence>
<dbReference type="GO" id="GO:0050660">
    <property type="term" value="F:flavin adenine dinucleotide binding"/>
    <property type="evidence" value="ECO:0007669"/>
    <property type="project" value="InterPro"/>
</dbReference>
<comment type="similarity">
    <text evidence="2">Belongs to the GMC oxidoreductase family.</text>
</comment>
<dbReference type="Pfam" id="PF00732">
    <property type="entry name" value="GMC_oxred_N"/>
    <property type="match status" value="1"/>
</dbReference>
<comment type="caution">
    <text evidence="8">The sequence shown here is derived from an EMBL/GenBank/DDBJ whole genome shotgun (WGS) entry which is preliminary data.</text>
</comment>
<comment type="cofactor">
    <cofactor evidence="1">
        <name>FAD</name>
        <dbReference type="ChEBI" id="CHEBI:57692"/>
    </cofactor>
</comment>
<keyword evidence="3" id="KW-0285">Flavoprotein</keyword>
<dbReference type="InterPro" id="IPR007867">
    <property type="entry name" value="GMC_OxRtase_C"/>
</dbReference>
<dbReference type="AlphaFoldDB" id="A0A7K3LWT1"/>
<reference evidence="8 9" key="1">
    <citation type="submission" date="2019-11" db="EMBL/GenBank/DDBJ databases">
        <authorList>
            <person name="Li X.-J."/>
            <person name="Feng X.-M."/>
        </authorList>
    </citation>
    <scope>NUCLEOTIDE SEQUENCE [LARGE SCALE GENOMIC DNA]</scope>
    <source>
        <strain evidence="8 9">XMNu-373</strain>
    </source>
</reference>
<organism evidence="8 9">
    <name type="scientific">Phytoactinopolyspora mesophila</name>
    <dbReference type="NCBI Taxonomy" id="2650750"/>
    <lineage>
        <taxon>Bacteria</taxon>
        <taxon>Bacillati</taxon>
        <taxon>Actinomycetota</taxon>
        <taxon>Actinomycetes</taxon>
        <taxon>Jiangellales</taxon>
        <taxon>Jiangellaceae</taxon>
        <taxon>Phytoactinopolyspora</taxon>
    </lineage>
</organism>
<proteinExistence type="inferred from homology"/>
<keyword evidence="5" id="KW-0560">Oxidoreductase</keyword>
<dbReference type="InterPro" id="IPR051473">
    <property type="entry name" value="P2Ox-like"/>
</dbReference>
<feature type="domain" description="Glucose-methanol-choline oxidoreductase N-terminal" evidence="6">
    <location>
        <begin position="206"/>
        <end position="332"/>
    </location>
</feature>
<evidence type="ECO:0000256" key="1">
    <source>
        <dbReference type="ARBA" id="ARBA00001974"/>
    </source>
</evidence>
<evidence type="ECO:0000259" key="7">
    <source>
        <dbReference type="Pfam" id="PF05199"/>
    </source>
</evidence>
<keyword evidence="4" id="KW-0274">FAD</keyword>
<evidence type="ECO:0000256" key="2">
    <source>
        <dbReference type="ARBA" id="ARBA00010790"/>
    </source>
</evidence>
<dbReference type="EMBL" id="WLZY01000001">
    <property type="protein sequence ID" value="NDL55463.1"/>
    <property type="molecule type" value="Genomic_DNA"/>
</dbReference>
<dbReference type="InterPro" id="IPR036188">
    <property type="entry name" value="FAD/NAD-bd_sf"/>
</dbReference>
<dbReference type="SUPFAM" id="SSF51905">
    <property type="entry name" value="FAD/NAD(P)-binding domain"/>
    <property type="match status" value="1"/>
</dbReference>
<accession>A0A7K3LWT1</accession>
<dbReference type="PRINTS" id="PR00411">
    <property type="entry name" value="PNDRDTASEI"/>
</dbReference>
<sequence>MRDVIVIGAGGGGPVVAKELAARGLDVLLLEAGPRHADPESEWTHLENDANNPLSGFLRFGPENRDAPAWYRETPQNSFIWQLSGVGGTTQHYFGNSPRAMAGVFAGYDGPDRDAYDTAHLFPFTYEDLVPYFEWVEATLPVQTAAMGTKESVFFRGCEGIGLPVQTSKTTTEDSFRPQENAILQPGGWAGKITGRDDPRLRFPEATGCTFCGYCMQGCSKPRGAPRNLAAKRSTDNSYVPMALTADVWADGGRPAELIADAYVTKIHSEQRGGETVATGVTWRVGATGEHHREDAAVVVLAGGCTEDPRLWLNSALPNPNGWVGRGYTDHFFDWVIGIFDDDTGSSRGAASAARADFPGRGGMENVGLTPGLQQFAATFSESGIRGHYANGRGPEGPWDGPAGRMIGPELKDALMNGIDRLLNVLVITDDDVEAQNRVTLSAFPADEHGPVPKVRFHQRQRSARTLANREFVARRAGEMLRAAGASKVVRVDWPPLLLHVQSSMRMGTSEEDSVLDANAEARWVKRLFIADNAALANSLGGPNPTLTAQALATRTAEKIFSRYFGGDGWVHREAPVVSTDTRISERLAELAL</sequence>
<name>A0A7K3LWT1_9ACTN</name>
<dbReference type="PANTHER" id="PTHR42784">
    <property type="entry name" value="PYRANOSE 2-OXIDASE"/>
    <property type="match status" value="1"/>
</dbReference>